<dbReference type="GO" id="GO:0009228">
    <property type="term" value="P:thiamine biosynthetic process"/>
    <property type="evidence" value="ECO:0007669"/>
    <property type="project" value="UniProtKB-KW"/>
</dbReference>
<proteinExistence type="predicted"/>
<feature type="domain" description="Thiamine phosphate synthase/TenI" evidence="1">
    <location>
        <begin position="20"/>
        <end position="194"/>
    </location>
</feature>
<evidence type="ECO:0000313" key="3">
    <source>
        <dbReference type="Proteomes" id="UP000681425"/>
    </source>
</evidence>
<reference evidence="2" key="1">
    <citation type="submission" date="2021-04" db="EMBL/GenBank/DDBJ databases">
        <title>Isolation of p-tert-butylphenol degrading bacteria Sphingobium phenoxybenzoativorans Tas13 from active sludge.</title>
        <authorList>
            <person name="Li Y."/>
        </authorList>
    </citation>
    <scope>NUCLEOTIDE SEQUENCE</scope>
    <source>
        <strain evidence="2">Tas13</strain>
    </source>
</reference>
<dbReference type="InterPro" id="IPR022998">
    <property type="entry name" value="ThiamineP_synth_TenI"/>
</dbReference>
<name>A0A975KAW9_9SPHN</name>
<gene>
    <name evidence="2" type="ORF">KFK14_00590</name>
</gene>
<keyword evidence="3" id="KW-1185">Reference proteome</keyword>
<dbReference type="Gene3D" id="3.20.20.70">
    <property type="entry name" value="Aldolase class I"/>
    <property type="match status" value="1"/>
</dbReference>
<dbReference type="Proteomes" id="UP000681425">
    <property type="component" value="Chromosome"/>
</dbReference>
<sequence>MTARHRNIPRLWLMTDERVGDAALLTAIARLPRGAGVIFRHYGLNAGARRALYDQVRAMTRRRGLRLILAGGTQLAAAWHADGWHERAGRQTGGLEEGRGRRRGGAARRLLHSAPAHDARELHAAQGAGADLLFVSPVFPTRSHPGAPALGRVRFALLARQARIPVIALGGMNRPRAASLKSSGIWGWAAIDALTR</sequence>
<evidence type="ECO:0000259" key="1">
    <source>
        <dbReference type="Pfam" id="PF02581"/>
    </source>
</evidence>
<dbReference type="EMBL" id="CP073910">
    <property type="protein sequence ID" value="QUT08018.1"/>
    <property type="molecule type" value="Genomic_DNA"/>
</dbReference>
<dbReference type="SUPFAM" id="SSF51391">
    <property type="entry name" value="Thiamin phosphate synthase"/>
    <property type="match status" value="1"/>
</dbReference>
<dbReference type="InterPro" id="IPR013785">
    <property type="entry name" value="Aldolase_TIM"/>
</dbReference>
<dbReference type="KEGG" id="spph:KFK14_00590"/>
<evidence type="ECO:0000313" key="2">
    <source>
        <dbReference type="EMBL" id="QUT08018.1"/>
    </source>
</evidence>
<protein>
    <submittedName>
        <fullName evidence="2">Thiamine phosphate synthase</fullName>
    </submittedName>
</protein>
<organism evidence="2 3">
    <name type="scientific">Sphingobium phenoxybenzoativorans</name>
    <dbReference type="NCBI Taxonomy" id="1592790"/>
    <lineage>
        <taxon>Bacteria</taxon>
        <taxon>Pseudomonadati</taxon>
        <taxon>Pseudomonadota</taxon>
        <taxon>Alphaproteobacteria</taxon>
        <taxon>Sphingomonadales</taxon>
        <taxon>Sphingomonadaceae</taxon>
        <taxon>Sphingobium</taxon>
    </lineage>
</organism>
<dbReference type="Pfam" id="PF02581">
    <property type="entry name" value="TMP-TENI"/>
    <property type="match status" value="1"/>
</dbReference>
<accession>A0A975KAW9</accession>
<dbReference type="AlphaFoldDB" id="A0A975KAW9"/>
<dbReference type="InterPro" id="IPR036206">
    <property type="entry name" value="ThiamineP_synth_sf"/>
</dbReference>
<dbReference type="CDD" id="cd00564">
    <property type="entry name" value="TMP_TenI"/>
    <property type="match status" value="1"/>
</dbReference>